<accession>A0A1H6CKS9</accession>
<evidence type="ECO:0000259" key="2">
    <source>
        <dbReference type="Pfam" id="PF01408"/>
    </source>
</evidence>
<dbReference type="Gene3D" id="3.30.360.10">
    <property type="entry name" value="Dihydrodipicolinate Reductase, domain 2"/>
    <property type="match status" value="1"/>
</dbReference>
<dbReference type="Proteomes" id="UP000236732">
    <property type="component" value="Unassembled WGS sequence"/>
</dbReference>
<evidence type="ECO:0000313" key="5">
    <source>
        <dbReference type="Proteomes" id="UP000236732"/>
    </source>
</evidence>
<evidence type="ECO:0000313" key="4">
    <source>
        <dbReference type="EMBL" id="SEG73518.1"/>
    </source>
</evidence>
<gene>
    <name evidence="4" type="ORF">SAMN05444920_10488</name>
</gene>
<dbReference type="AlphaFoldDB" id="A0A1H6CKS9"/>
<dbReference type="PANTHER" id="PTHR43818">
    <property type="entry name" value="BCDNA.GH03377"/>
    <property type="match status" value="1"/>
</dbReference>
<protein>
    <submittedName>
        <fullName evidence="4">Predicted dehydrogenase</fullName>
    </submittedName>
</protein>
<sequence>MSEPVTVGLAGAGPWARRFHAPTFAAGPETRLAGVWSRRHAAAEELAGEYGVTAFRSYEDLLSACEGVVFAVPPDVQATLATRAAHAGRALLLEKPIALSVPEAAALTAAVEATGVPTQVVLTHRYRPVIRDFLDRLRDFPVIGARGCQLTGEFLDGTYADSPWRATAGVLYNTGPHGIDLLDAALGHIEEITGMGNKDGFLALTCRHESGAVSQLTICGRVPPGRRTHYEVYGPQGTLVLDFTKLPEDSAPTRANLRAEFAQAVRTGVPHPIDVHRGLHLQRLLAQAEIV</sequence>
<dbReference type="Gene3D" id="3.40.50.720">
    <property type="entry name" value="NAD(P)-binding Rossmann-like Domain"/>
    <property type="match status" value="1"/>
</dbReference>
<dbReference type="SUPFAM" id="SSF51735">
    <property type="entry name" value="NAD(P)-binding Rossmann-fold domains"/>
    <property type="match status" value="1"/>
</dbReference>
<dbReference type="Pfam" id="PF22725">
    <property type="entry name" value="GFO_IDH_MocA_C3"/>
    <property type="match status" value="1"/>
</dbReference>
<evidence type="ECO:0000259" key="3">
    <source>
        <dbReference type="Pfam" id="PF22725"/>
    </source>
</evidence>
<dbReference type="InterPro" id="IPR000683">
    <property type="entry name" value="Gfo/Idh/MocA-like_OxRdtase_N"/>
</dbReference>
<dbReference type="Pfam" id="PF01408">
    <property type="entry name" value="GFO_IDH_MocA"/>
    <property type="match status" value="1"/>
</dbReference>
<dbReference type="OrthoDB" id="3815872at2"/>
<evidence type="ECO:0000256" key="1">
    <source>
        <dbReference type="ARBA" id="ARBA00023002"/>
    </source>
</evidence>
<dbReference type="InterPro" id="IPR036291">
    <property type="entry name" value="NAD(P)-bd_dom_sf"/>
</dbReference>
<dbReference type="PANTHER" id="PTHR43818:SF11">
    <property type="entry name" value="BCDNA.GH03377"/>
    <property type="match status" value="1"/>
</dbReference>
<dbReference type="RefSeq" id="WP_103956666.1">
    <property type="nucleotide sequence ID" value="NZ_FNVT01000004.1"/>
</dbReference>
<dbReference type="GO" id="GO:0000166">
    <property type="term" value="F:nucleotide binding"/>
    <property type="evidence" value="ECO:0007669"/>
    <property type="project" value="InterPro"/>
</dbReference>
<feature type="domain" description="GFO/IDH/MocA-like oxidoreductase" evidence="3">
    <location>
        <begin position="153"/>
        <end position="239"/>
    </location>
</feature>
<dbReference type="SUPFAM" id="SSF55347">
    <property type="entry name" value="Glyceraldehyde-3-phosphate dehydrogenase-like, C-terminal domain"/>
    <property type="match status" value="1"/>
</dbReference>
<feature type="domain" description="Gfo/Idh/MocA-like oxidoreductase N-terminal" evidence="2">
    <location>
        <begin position="6"/>
        <end position="120"/>
    </location>
</feature>
<dbReference type="InterPro" id="IPR055170">
    <property type="entry name" value="GFO_IDH_MocA-like_dom"/>
</dbReference>
<keyword evidence="1" id="KW-0560">Oxidoreductase</keyword>
<dbReference type="EMBL" id="FNVT01000004">
    <property type="protein sequence ID" value="SEG73518.1"/>
    <property type="molecule type" value="Genomic_DNA"/>
</dbReference>
<reference evidence="4 5" key="1">
    <citation type="submission" date="2016-10" db="EMBL/GenBank/DDBJ databases">
        <authorList>
            <person name="de Groot N.N."/>
        </authorList>
    </citation>
    <scope>NUCLEOTIDE SEQUENCE [LARGE SCALE GENOMIC DNA]</scope>
    <source>
        <strain evidence="4 5">CGMCC 4.7037</strain>
    </source>
</reference>
<proteinExistence type="predicted"/>
<organism evidence="4 5">
    <name type="scientific">Nonomuraea solani</name>
    <dbReference type="NCBI Taxonomy" id="1144553"/>
    <lineage>
        <taxon>Bacteria</taxon>
        <taxon>Bacillati</taxon>
        <taxon>Actinomycetota</taxon>
        <taxon>Actinomycetes</taxon>
        <taxon>Streptosporangiales</taxon>
        <taxon>Streptosporangiaceae</taxon>
        <taxon>Nonomuraea</taxon>
    </lineage>
</organism>
<dbReference type="GO" id="GO:0016491">
    <property type="term" value="F:oxidoreductase activity"/>
    <property type="evidence" value="ECO:0007669"/>
    <property type="project" value="UniProtKB-KW"/>
</dbReference>
<dbReference type="InterPro" id="IPR050463">
    <property type="entry name" value="Gfo/Idh/MocA_oxidrdct_glycsds"/>
</dbReference>
<keyword evidence="5" id="KW-1185">Reference proteome</keyword>
<name>A0A1H6CKS9_9ACTN</name>